<feature type="region of interest" description="Disordered" evidence="2">
    <location>
        <begin position="1"/>
        <end position="48"/>
    </location>
</feature>
<keyword evidence="1" id="KW-0175">Coiled coil</keyword>
<evidence type="ECO:0000256" key="1">
    <source>
        <dbReference type="SAM" id="Coils"/>
    </source>
</evidence>
<dbReference type="GO" id="GO:0005783">
    <property type="term" value="C:endoplasmic reticulum"/>
    <property type="evidence" value="ECO:0007669"/>
    <property type="project" value="TreeGrafter"/>
</dbReference>
<dbReference type="PANTHER" id="PTHR23322:SF96">
    <property type="entry name" value="FAS-ASSOCIATED FACTOR 1"/>
    <property type="match status" value="1"/>
</dbReference>
<accession>A0A0L8IFP4</accession>
<dbReference type="InterPro" id="IPR029071">
    <property type="entry name" value="Ubiquitin-like_domsf"/>
</dbReference>
<dbReference type="SUPFAM" id="SSF54236">
    <property type="entry name" value="Ubiquitin-like"/>
    <property type="match status" value="1"/>
</dbReference>
<dbReference type="EMBL" id="KQ415885">
    <property type="protein sequence ID" value="KOF99835.1"/>
    <property type="molecule type" value="Genomic_DNA"/>
</dbReference>
<dbReference type="AlphaFoldDB" id="A0A0L8IFP4"/>
<name>A0A0L8IFP4_OCTBM</name>
<dbReference type="Gene3D" id="3.10.20.90">
    <property type="entry name" value="Phosphatidylinositol 3-kinase Catalytic Subunit, Chain A, domain 1"/>
    <property type="match status" value="1"/>
</dbReference>
<dbReference type="PANTHER" id="PTHR23322">
    <property type="entry name" value="FAS-ASSOCIATED PROTEIN"/>
    <property type="match status" value="1"/>
</dbReference>
<dbReference type="STRING" id="37653.A0A0L8IFP4"/>
<dbReference type="SMART" id="SM00166">
    <property type="entry name" value="UBX"/>
    <property type="match status" value="1"/>
</dbReference>
<feature type="compositionally biased region" description="Basic residues" evidence="2">
    <location>
        <begin position="1"/>
        <end position="13"/>
    </location>
</feature>
<dbReference type="Gene3D" id="3.40.30.10">
    <property type="entry name" value="Glutaredoxin"/>
    <property type="match status" value="1"/>
</dbReference>
<protein>
    <recommendedName>
        <fullName evidence="3">UBX domain-containing protein</fullName>
    </recommendedName>
</protein>
<organism evidence="4">
    <name type="scientific">Octopus bimaculoides</name>
    <name type="common">California two-spotted octopus</name>
    <dbReference type="NCBI Taxonomy" id="37653"/>
    <lineage>
        <taxon>Eukaryota</taxon>
        <taxon>Metazoa</taxon>
        <taxon>Spiralia</taxon>
        <taxon>Lophotrochozoa</taxon>
        <taxon>Mollusca</taxon>
        <taxon>Cephalopoda</taxon>
        <taxon>Coleoidea</taxon>
        <taxon>Octopodiformes</taxon>
        <taxon>Octopoda</taxon>
        <taxon>Incirrata</taxon>
        <taxon>Octopodidae</taxon>
        <taxon>Octopus</taxon>
    </lineage>
</organism>
<dbReference type="GO" id="GO:0043130">
    <property type="term" value="F:ubiquitin binding"/>
    <property type="evidence" value="ECO:0007669"/>
    <property type="project" value="TreeGrafter"/>
</dbReference>
<evidence type="ECO:0000259" key="3">
    <source>
        <dbReference type="PROSITE" id="PS50033"/>
    </source>
</evidence>
<evidence type="ECO:0000256" key="2">
    <source>
        <dbReference type="SAM" id="MobiDB-lite"/>
    </source>
</evidence>
<dbReference type="GO" id="GO:0036503">
    <property type="term" value="P:ERAD pathway"/>
    <property type="evidence" value="ECO:0007669"/>
    <property type="project" value="TreeGrafter"/>
</dbReference>
<dbReference type="Pfam" id="PF00789">
    <property type="entry name" value="UBX"/>
    <property type="match status" value="1"/>
</dbReference>
<dbReference type="SMART" id="SM00594">
    <property type="entry name" value="UAS"/>
    <property type="match status" value="1"/>
</dbReference>
<dbReference type="InterPro" id="IPR001012">
    <property type="entry name" value="UBX_dom"/>
</dbReference>
<feature type="domain" description="UBX" evidence="3">
    <location>
        <begin position="271"/>
        <end position="348"/>
    </location>
</feature>
<dbReference type="InterPro" id="IPR049483">
    <property type="entry name" value="FAF1_2-like_UAS"/>
</dbReference>
<gene>
    <name evidence="4" type="ORF">OCBIM_22011422mg</name>
</gene>
<dbReference type="InterPro" id="IPR006577">
    <property type="entry name" value="UAS"/>
</dbReference>
<feature type="coiled-coil region" evidence="1">
    <location>
        <begin position="216"/>
        <end position="266"/>
    </location>
</feature>
<dbReference type="InterPro" id="IPR050730">
    <property type="entry name" value="UBX_domain-protein"/>
</dbReference>
<dbReference type="PROSITE" id="PS50033">
    <property type="entry name" value="UBX"/>
    <property type="match status" value="1"/>
</dbReference>
<dbReference type="OMA" id="WITALFY"/>
<proteinExistence type="predicted"/>
<evidence type="ECO:0000313" key="4">
    <source>
        <dbReference type="EMBL" id="KOF99835.1"/>
    </source>
</evidence>
<dbReference type="Pfam" id="PF21021">
    <property type="entry name" value="FAF1"/>
    <property type="match status" value="1"/>
</dbReference>
<dbReference type="GO" id="GO:0005634">
    <property type="term" value="C:nucleus"/>
    <property type="evidence" value="ECO:0007669"/>
    <property type="project" value="TreeGrafter"/>
</dbReference>
<sequence>MAAGKRTQKRQTASKRPAESTPCSSSVSCLEEDSSAHGHPKRFKSTSSNQASDIYSRTLESAIKDSLKLSASCRKPLVLYLYGCDDDRLLKSKTVSEYLCNRFAVWARKLDTDENKKQTFSLLKKEFGSDITKKVKQYEQNRLPIVLVLGKVQCSLVILGELDKVQDPVKFQAFLESVLEVFPDMIRPEILSESLREERASLIREQDQEYEESLKKDREKEQKKRLLEENKRLEEEKRKQQEIRYQKEEEKRKQVLQSLNQQLSEEPNVNLNKPITILRFRTPAGDVLTRRFFVENTLRTVLNFVEANGFSIDCFKILAFHPKQDITQLDREKSIENLQLYPRLTLYIHRRH</sequence>
<dbReference type="OrthoDB" id="1920064at2759"/>
<reference evidence="4" key="1">
    <citation type="submission" date="2015-07" db="EMBL/GenBank/DDBJ databases">
        <title>MeaNS - Measles Nucleotide Surveillance Program.</title>
        <authorList>
            <person name="Tran T."/>
            <person name="Druce J."/>
        </authorList>
    </citation>
    <scope>NUCLEOTIDE SEQUENCE</scope>
    <source>
        <strain evidence="4">UCB-OBI-ISO-001</strain>
        <tissue evidence="4">Gonad</tissue>
    </source>
</reference>
<dbReference type="KEGG" id="obi:106870849"/>